<proteinExistence type="predicted"/>
<evidence type="ECO:0000256" key="3">
    <source>
        <dbReference type="ARBA" id="ARBA00022840"/>
    </source>
</evidence>
<evidence type="ECO:0000256" key="2">
    <source>
        <dbReference type="ARBA" id="ARBA00022741"/>
    </source>
</evidence>
<organism evidence="6 7">
    <name type="scientific">Geomicrobium halophilum</name>
    <dbReference type="NCBI Taxonomy" id="549000"/>
    <lineage>
        <taxon>Bacteria</taxon>
        <taxon>Bacillati</taxon>
        <taxon>Bacillota</taxon>
        <taxon>Bacilli</taxon>
        <taxon>Bacillales</taxon>
        <taxon>Geomicrobium</taxon>
    </lineage>
</organism>
<name>A0A841PQ96_9BACL</name>
<comment type="caution">
    <text evidence="6">The sequence shown here is derived from an EMBL/GenBank/DDBJ whole genome shotgun (WGS) entry which is preliminary data.</text>
</comment>
<reference evidence="6 7" key="1">
    <citation type="submission" date="2020-08" db="EMBL/GenBank/DDBJ databases">
        <title>Genomic Encyclopedia of Type Strains, Phase IV (KMG-IV): sequencing the most valuable type-strain genomes for metagenomic binning, comparative biology and taxonomic classification.</title>
        <authorList>
            <person name="Goeker M."/>
        </authorList>
    </citation>
    <scope>NUCLEOTIDE SEQUENCE [LARGE SCALE GENOMIC DNA]</scope>
    <source>
        <strain evidence="6 7">DSM 21769</strain>
    </source>
</reference>
<dbReference type="InterPro" id="IPR017871">
    <property type="entry name" value="ABC_transporter-like_CS"/>
</dbReference>
<dbReference type="GO" id="GO:0016887">
    <property type="term" value="F:ATP hydrolysis activity"/>
    <property type="evidence" value="ECO:0007669"/>
    <property type="project" value="InterPro"/>
</dbReference>
<dbReference type="RefSeq" id="WP_184405060.1">
    <property type="nucleotide sequence ID" value="NZ_JACHHJ010000004.1"/>
</dbReference>
<dbReference type="AlphaFoldDB" id="A0A841PQ96"/>
<gene>
    <name evidence="6" type="ORF">HNR44_003007</name>
</gene>
<dbReference type="PROSITE" id="PS00211">
    <property type="entry name" value="ABC_TRANSPORTER_1"/>
    <property type="match status" value="2"/>
</dbReference>
<dbReference type="Pfam" id="PF12848">
    <property type="entry name" value="ABC_tran_Xtn"/>
    <property type="match status" value="1"/>
</dbReference>
<dbReference type="PANTHER" id="PTHR42855:SF2">
    <property type="entry name" value="DRUG RESISTANCE ABC TRANSPORTER,ATP-BINDING PROTEIN"/>
    <property type="match status" value="1"/>
</dbReference>
<dbReference type="InterPro" id="IPR003593">
    <property type="entry name" value="AAA+_ATPase"/>
</dbReference>
<dbReference type="InterPro" id="IPR032524">
    <property type="entry name" value="ABC_tran_C"/>
</dbReference>
<keyword evidence="2" id="KW-0547">Nucleotide-binding</keyword>
<accession>A0A841PQ96</accession>
<dbReference type="GO" id="GO:0005524">
    <property type="term" value="F:ATP binding"/>
    <property type="evidence" value="ECO:0007669"/>
    <property type="project" value="UniProtKB-KW"/>
</dbReference>
<dbReference type="SUPFAM" id="SSF52540">
    <property type="entry name" value="P-loop containing nucleoside triphosphate hydrolases"/>
    <property type="match status" value="2"/>
</dbReference>
<evidence type="ECO:0000256" key="1">
    <source>
        <dbReference type="ARBA" id="ARBA00022737"/>
    </source>
</evidence>
<feature type="domain" description="ABC transporter" evidence="5">
    <location>
        <begin position="4"/>
        <end position="264"/>
    </location>
</feature>
<dbReference type="InterPro" id="IPR003439">
    <property type="entry name" value="ABC_transporter-like_ATP-bd"/>
</dbReference>
<dbReference type="FunFam" id="3.40.50.300:FF:000011">
    <property type="entry name" value="Putative ABC transporter ATP-binding component"/>
    <property type="match status" value="1"/>
</dbReference>
<dbReference type="Proteomes" id="UP000568839">
    <property type="component" value="Unassembled WGS sequence"/>
</dbReference>
<dbReference type="SMART" id="SM00382">
    <property type="entry name" value="AAA"/>
    <property type="match status" value="2"/>
</dbReference>
<dbReference type="GO" id="GO:0003677">
    <property type="term" value="F:DNA binding"/>
    <property type="evidence" value="ECO:0007669"/>
    <property type="project" value="InterPro"/>
</dbReference>
<dbReference type="CDD" id="cd03221">
    <property type="entry name" value="ABCF_EF-3"/>
    <property type="match status" value="2"/>
</dbReference>
<feature type="region of interest" description="Disordered" evidence="4">
    <location>
        <begin position="548"/>
        <end position="583"/>
    </location>
</feature>
<sequence>MIILQSDRITKSFGAETILQDIKMEIKMGERVALVGRNGSGKTTLLKIITGEMPYDSGALHMPKSQTWGFLAQDTGLESDQSIWDEMLSVFASLRKVEKDIRELELKMADPNIYEDPNAYEAILKEYDEKQEHFRAAGGYHYEADIRSILSGLNFNHLSYDLPISTLSGGQKTRLALGKLLLSKPDLLILDEPTNHLDINTLNWLENYLNGYEGAVLMVSHDRYFLDRIVTKVYEIAHTRAPMYYGNYSQFLEKRAKDVELQQKAYEKQQDEIAQLETFIAKNIVRASTSKRAQSRRKKLENMERIDAPAADAKSASMSFDISQKSGNDVLVARGLSFAYPHKKPLFSNINLDINRGESVAIIGPNGTGKTTLLKILGGHLEGTSGNVQYGSKVSVGYYDQEQAQLNPKKTVLDELWDEHPQVIEKEIRTVLGRFLFSGEDVLKLVHSLSGGEKARLVLAKLMMQKANLLLFDEPTNHLDLDSKEVLEDALLDYPGTMVFISHDRYFLNRLSTRTIEFTEDQQLQTYLGNYDYYLEKKAEEEERTRLKEAANDQKSILAENEGKDKKTFEQNKEEKKAARKRRRDIEAIEQTISQLETEIESQQSKMLDPDVYEDFARAASIQEDIDEKEVELERLMEEWERLQMEESP</sequence>
<dbReference type="InterPro" id="IPR037118">
    <property type="entry name" value="Val-tRNA_synth_C_sf"/>
</dbReference>
<dbReference type="Pfam" id="PF00005">
    <property type="entry name" value="ABC_tran"/>
    <property type="match status" value="2"/>
</dbReference>
<dbReference type="InterPro" id="IPR051309">
    <property type="entry name" value="ABCF_ATPase"/>
</dbReference>
<feature type="domain" description="ABC transporter" evidence="5">
    <location>
        <begin position="331"/>
        <end position="562"/>
    </location>
</feature>
<dbReference type="EMBL" id="JACHHJ010000004">
    <property type="protein sequence ID" value="MBB6451017.1"/>
    <property type="molecule type" value="Genomic_DNA"/>
</dbReference>
<dbReference type="FunFam" id="3.40.50.300:FF:000309">
    <property type="entry name" value="ABC transporter ATP-binding protein"/>
    <property type="match status" value="1"/>
</dbReference>
<keyword evidence="1" id="KW-0677">Repeat</keyword>
<protein>
    <submittedName>
        <fullName evidence="6">ATP-binding cassette subfamily F protein 3</fullName>
    </submittedName>
</protein>
<dbReference type="PANTHER" id="PTHR42855">
    <property type="entry name" value="ABC TRANSPORTER ATP-BINDING SUBUNIT"/>
    <property type="match status" value="1"/>
</dbReference>
<evidence type="ECO:0000313" key="6">
    <source>
        <dbReference type="EMBL" id="MBB6451017.1"/>
    </source>
</evidence>
<dbReference type="Gene3D" id="1.10.287.380">
    <property type="entry name" value="Valyl-tRNA synthetase, C-terminal domain"/>
    <property type="match status" value="1"/>
</dbReference>
<dbReference type="InterPro" id="IPR027417">
    <property type="entry name" value="P-loop_NTPase"/>
</dbReference>
<keyword evidence="3 6" id="KW-0067">ATP-binding</keyword>
<evidence type="ECO:0000313" key="7">
    <source>
        <dbReference type="Proteomes" id="UP000568839"/>
    </source>
</evidence>
<feature type="compositionally biased region" description="Basic and acidic residues" evidence="4">
    <location>
        <begin position="561"/>
        <end position="577"/>
    </location>
</feature>
<dbReference type="PROSITE" id="PS50893">
    <property type="entry name" value="ABC_TRANSPORTER_2"/>
    <property type="match status" value="2"/>
</dbReference>
<dbReference type="Pfam" id="PF16326">
    <property type="entry name" value="ABC_tran_CTD"/>
    <property type="match status" value="1"/>
</dbReference>
<dbReference type="Gene3D" id="3.40.50.300">
    <property type="entry name" value="P-loop containing nucleotide triphosphate hydrolases"/>
    <property type="match status" value="2"/>
</dbReference>
<keyword evidence="7" id="KW-1185">Reference proteome</keyword>
<dbReference type="InterPro" id="IPR032781">
    <property type="entry name" value="ABC_tran_Xtn"/>
</dbReference>
<evidence type="ECO:0000259" key="5">
    <source>
        <dbReference type="PROSITE" id="PS50893"/>
    </source>
</evidence>
<evidence type="ECO:0000256" key="4">
    <source>
        <dbReference type="SAM" id="MobiDB-lite"/>
    </source>
</evidence>